<dbReference type="AlphaFoldDB" id="A0AA96L8B2"/>
<evidence type="ECO:0000313" key="1">
    <source>
        <dbReference type="EMBL" id="WNQ08886.1"/>
    </source>
</evidence>
<dbReference type="SUPFAM" id="SSF51905">
    <property type="entry name" value="FAD/NAD(P)-binding domain"/>
    <property type="match status" value="1"/>
</dbReference>
<protein>
    <submittedName>
        <fullName evidence="1">Uncharacterized protein</fullName>
    </submittedName>
</protein>
<organism evidence="1 2">
    <name type="scientific">Paenibacillus aurantius</name>
    <dbReference type="NCBI Taxonomy" id="2918900"/>
    <lineage>
        <taxon>Bacteria</taxon>
        <taxon>Bacillati</taxon>
        <taxon>Bacillota</taxon>
        <taxon>Bacilli</taxon>
        <taxon>Bacillales</taxon>
        <taxon>Paenibacillaceae</taxon>
        <taxon>Paenibacillus</taxon>
    </lineage>
</organism>
<dbReference type="InterPro" id="IPR036188">
    <property type="entry name" value="FAD/NAD-bd_sf"/>
</dbReference>
<dbReference type="EMBL" id="CP130318">
    <property type="protein sequence ID" value="WNQ08886.1"/>
    <property type="molecule type" value="Genomic_DNA"/>
</dbReference>
<sequence length="267" mass="29739">MITNRDYFPTVILGATFAGLGAAYANEESLVMERTSFVGHEFINSFHPGVGWHETALTEKGMKLKQELMERGVMSDEGSVHIPAVAPILYNKIIQDSLSVLLQTEVTEIVSAGNSWEVTVYNNSGFRRIKTDRVIDTRPEMAPTELLRSKSLNALLNCGEEELVLPEEIRGQAHLVKGKLKGEIILKFPVDVKDDWFVSRQKLHQFWVNRPEAWKAWTISAISGCFEWRHDQGEPASASPGRVSLPSSAYRNPLEAFEAGLAAGRGK</sequence>
<accession>A0AA96L8B2</accession>
<keyword evidence="2" id="KW-1185">Reference proteome</keyword>
<dbReference type="KEGG" id="paun:MJA45_14630"/>
<gene>
    <name evidence="1" type="ORF">MJA45_14630</name>
</gene>
<dbReference type="Proteomes" id="UP001305702">
    <property type="component" value="Chromosome"/>
</dbReference>
<reference evidence="1 2" key="1">
    <citation type="submission" date="2022-02" db="EMBL/GenBank/DDBJ databases">
        <title>Paenibacillus sp. MBLB1776 Whole Genome Shotgun Sequencing.</title>
        <authorList>
            <person name="Hwang C.Y."/>
            <person name="Cho E.-S."/>
            <person name="Seo M.-J."/>
        </authorList>
    </citation>
    <scope>NUCLEOTIDE SEQUENCE [LARGE SCALE GENOMIC DNA]</scope>
    <source>
        <strain evidence="1 2">MBLB1776</strain>
    </source>
</reference>
<name>A0AA96L8B2_9BACL</name>
<proteinExistence type="predicted"/>
<dbReference type="RefSeq" id="WP_315602653.1">
    <property type="nucleotide sequence ID" value="NZ_CP130318.1"/>
</dbReference>
<evidence type="ECO:0000313" key="2">
    <source>
        <dbReference type="Proteomes" id="UP001305702"/>
    </source>
</evidence>